<comment type="similarity">
    <text evidence="1 5">Belongs to the MsrA Met sulfoxide reductase family.</text>
</comment>
<dbReference type="RefSeq" id="WP_087461963.1">
    <property type="nucleotide sequence ID" value="NZ_CP021425.1"/>
</dbReference>
<proteinExistence type="inferred from homology"/>
<feature type="domain" description="Peptide methionine sulphoxide reductase MsrA" evidence="6">
    <location>
        <begin position="51"/>
        <end position="204"/>
    </location>
</feature>
<evidence type="ECO:0000256" key="2">
    <source>
        <dbReference type="ARBA" id="ARBA00023002"/>
    </source>
</evidence>
<reference evidence="7 8" key="1">
    <citation type="submission" date="2017-05" db="EMBL/GenBank/DDBJ databases">
        <title>Genomic insights into alkan degradation activity of Oleiphilus messinensis.</title>
        <authorList>
            <person name="Kozyavkin S.A."/>
            <person name="Slesarev A.I."/>
            <person name="Golyshin P.N."/>
            <person name="Korzhenkov A."/>
            <person name="Golyshina O.N."/>
            <person name="Toshchakov S.V."/>
        </authorList>
    </citation>
    <scope>NUCLEOTIDE SEQUENCE [LARGE SCALE GENOMIC DNA]</scope>
    <source>
        <strain evidence="7 8">ME102</strain>
    </source>
</reference>
<dbReference type="PANTHER" id="PTHR42799:SF2">
    <property type="entry name" value="MITOCHONDRIAL PEPTIDE METHIONINE SULFOXIDE REDUCTASE"/>
    <property type="match status" value="1"/>
</dbReference>
<dbReference type="OrthoDB" id="4174719at2"/>
<dbReference type="InterPro" id="IPR036509">
    <property type="entry name" value="Met_Sox_Rdtase_MsrA_sf"/>
</dbReference>
<dbReference type="GO" id="GO:0033744">
    <property type="term" value="F:L-methionine:thioredoxin-disulfide S-oxidoreductase activity"/>
    <property type="evidence" value="ECO:0007669"/>
    <property type="project" value="RHEA"/>
</dbReference>
<dbReference type="AlphaFoldDB" id="A0A1Y0IA44"/>
<comment type="catalytic activity">
    <reaction evidence="4 5">
        <text>[thioredoxin]-disulfide + L-methionine + H2O = L-methionine (S)-S-oxide + [thioredoxin]-dithiol</text>
        <dbReference type="Rhea" id="RHEA:19993"/>
        <dbReference type="Rhea" id="RHEA-COMP:10698"/>
        <dbReference type="Rhea" id="RHEA-COMP:10700"/>
        <dbReference type="ChEBI" id="CHEBI:15377"/>
        <dbReference type="ChEBI" id="CHEBI:29950"/>
        <dbReference type="ChEBI" id="CHEBI:50058"/>
        <dbReference type="ChEBI" id="CHEBI:57844"/>
        <dbReference type="ChEBI" id="CHEBI:58772"/>
        <dbReference type="EC" id="1.8.4.11"/>
    </reaction>
</comment>
<dbReference type="EC" id="1.8.4.11" evidence="5"/>
<keyword evidence="2 5" id="KW-0560">Oxidoreductase</keyword>
<dbReference type="NCBIfam" id="TIGR00401">
    <property type="entry name" value="msrA"/>
    <property type="match status" value="1"/>
</dbReference>
<evidence type="ECO:0000313" key="7">
    <source>
        <dbReference type="EMBL" id="ARU57029.1"/>
    </source>
</evidence>
<evidence type="ECO:0000256" key="1">
    <source>
        <dbReference type="ARBA" id="ARBA00005591"/>
    </source>
</evidence>
<comment type="catalytic activity">
    <reaction evidence="3 5">
        <text>L-methionyl-[protein] + [thioredoxin]-disulfide + H2O = L-methionyl-(S)-S-oxide-[protein] + [thioredoxin]-dithiol</text>
        <dbReference type="Rhea" id="RHEA:14217"/>
        <dbReference type="Rhea" id="RHEA-COMP:10698"/>
        <dbReference type="Rhea" id="RHEA-COMP:10700"/>
        <dbReference type="Rhea" id="RHEA-COMP:12313"/>
        <dbReference type="Rhea" id="RHEA-COMP:12315"/>
        <dbReference type="ChEBI" id="CHEBI:15377"/>
        <dbReference type="ChEBI" id="CHEBI:16044"/>
        <dbReference type="ChEBI" id="CHEBI:29950"/>
        <dbReference type="ChEBI" id="CHEBI:44120"/>
        <dbReference type="ChEBI" id="CHEBI:50058"/>
        <dbReference type="EC" id="1.8.4.11"/>
    </reaction>
</comment>
<comment type="function">
    <text evidence="5">Has an important function as a repair enzyme for proteins that have been inactivated by oxidation. Catalyzes the reversible oxidation-reduction of methionine sulfoxide in proteins to methionine.</text>
</comment>
<gene>
    <name evidence="5" type="primary">msrA</name>
    <name evidence="7" type="ORF">OLMES_2985</name>
</gene>
<name>A0A1Y0IA44_9GAMM</name>
<dbReference type="Pfam" id="PF01625">
    <property type="entry name" value="PMSR"/>
    <property type="match status" value="1"/>
</dbReference>
<dbReference type="PANTHER" id="PTHR42799">
    <property type="entry name" value="MITOCHONDRIAL PEPTIDE METHIONINE SULFOXIDE REDUCTASE"/>
    <property type="match status" value="1"/>
</dbReference>
<dbReference type="GO" id="GO:0034599">
    <property type="term" value="P:cellular response to oxidative stress"/>
    <property type="evidence" value="ECO:0007669"/>
    <property type="project" value="TreeGrafter"/>
</dbReference>
<dbReference type="InterPro" id="IPR050162">
    <property type="entry name" value="MsrA_MetSO_reductase"/>
</dbReference>
<dbReference type="HAMAP" id="MF_01401">
    <property type="entry name" value="MsrA"/>
    <property type="match status" value="1"/>
</dbReference>
<dbReference type="Proteomes" id="UP000196027">
    <property type="component" value="Chromosome"/>
</dbReference>
<dbReference type="GO" id="GO:0005737">
    <property type="term" value="C:cytoplasm"/>
    <property type="evidence" value="ECO:0007669"/>
    <property type="project" value="TreeGrafter"/>
</dbReference>
<dbReference type="GO" id="GO:0008113">
    <property type="term" value="F:peptide-methionine (S)-S-oxide reductase activity"/>
    <property type="evidence" value="ECO:0007669"/>
    <property type="project" value="UniProtKB-UniRule"/>
</dbReference>
<dbReference type="EMBL" id="CP021425">
    <property type="protein sequence ID" value="ARU57029.1"/>
    <property type="molecule type" value="Genomic_DNA"/>
</dbReference>
<accession>A0A1Y0IA44</accession>
<dbReference type="SUPFAM" id="SSF55068">
    <property type="entry name" value="Peptide methionine sulfoxide reductase"/>
    <property type="match status" value="1"/>
</dbReference>
<evidence type="ECO:0000256" key="5">
    <source>
        <dbReference type="HAMAP-Rule" id="MF_01401"/>
    </source>
</evidence>
<sequence>MGIFDLFAARKSTLPEPDQALPGRDTAMPIHGNHYVLQNALIPPFPERMETAVFGMGCFWGAEKLFWSQNGVFSTAVGYADGITPNPNYEEVCTGLTGHNEVVLVVFDPAIIGFAQLLALFWNNHNPTTGMRQGNDVGTQYRSGIYTATDEQFALALASKERYQALISAKSAEFITTEIKPLNQLYYAEQYHQQYLAKVTNGYCPNHGYAANGLPEYVE</sequence>
<keyword evidence="8" id="KW-1185">Reference proteome</keyword>
<evidence type="ECO:0000313" key="8">
    <source>
        <dbReference type="Proteomes" id="UP000196027"/>
    </source>
</evidence>
<dbReference type="InterPro" id="IPR002569">
    <property type="entry name" value="Met_Sox_Rdtase_MsrA_dom"/>
</dbReference>
<dbReference type="Gene3D" id="3.30.1060.10">
    <property type="entry name" value="Peptide methionine sulphoxide reductase MsrA"/>
    <property type="match status" value="1"/>
</dbReference>
<dbReference type="FunFam" id="3.30.1060.10:FF:000001">
    <property type="entry name" value="Peptide methionine sulfoxide reductase MsrA"/>
    <property type="match status" value="1"/>
</dbReference>
<organism evidence="7 8">
    <name type="scientific">Oleiphilus messinensis</name>
    <dbReference type="NCBI Taxonomy" id="141451"/>
    <lineage>
        <taxon>Bacteria</taxon>
        <taxon>Pseudomonadati</taxon>
        <taxon>Pseudomonadota</taxon>
        <taxon>Gammaproteobacteria</taxon>
        <taxon>Oceanospirillales</taxon>
        <taxon>Oleiphilaceae</taxon>
        <taxon>Oleiphilus</taxon>
    </lineage>
</organism>
<protein>
    <recommendedName>
        <fullName evidence="5">Peptide methionine sulfoxide reductase MsrA</fullName>
        <shortName evidence="5">Protein-methionine-S-oxide reductase</shortName>
        <ecNumber evidence="5">1.8.4.11</ecNumber>
    </recommendedName>
    <alternativeName>
        <fullName evidence="5">Peptide-methionine (S)-S-oxide reductase</fullName>
        <shortName evidence="5">Peptide Met(O) reductase</shortName>
    </alternativeName>
</protein>
<evidence type="ECO:0000256" key="4">
    <source>
        <dbReference type="ARBA" id="ARBA00048782"/>
    </source>
</evidence>
<dbReference type="KEGG" id="ome:OLMES_2985"/>
<evidence type="ECO:0000256" key="3">
    <source>
        <dbReference type="ARBA" id="ARBA00047806"/>
    </source>
</evidence>
<feature type="active site" evidence="5">
    <location>
        <position position="58"/>
    </location>
</feature>
<evidence type="ECO:0000259" key="6">
    <source>
        <dbReference type="Pfam" id="PF01625"/>
    </source>
</evidence>